<organism evidence="1">
    <name type="scientific">Amphimedon queenslandica</name>
    <name type="common">Sponge</name>
    <dbReference type="NCBI Taxonomy" id="400682"/>
    <lineage>
        <taxon>Eukaryota</taxon>
        <taxon>Metazoa</taxon>
        <taxon>Porifera</taxon>
        <taxon>Demospongiae</taxon>
        <taxon>Heteroscleromorpha</taxon>
        <taxon>Haplosclerida</taxon>
        <taxon>Niphatidae</taxon>
        <taxon>Amphimedon</taxon>
    </lineage>
</organism>
<dbReference type="EnsemblMetazoa" id="Aqu2.1.39456_001">
    <property type="protein sequence ID" value="Aqu2.1.39456_001"/>
    <property type="gene ID" value="Aqu2.1.39456"/>
</dbReference>
<sequence>LCFVTSIDDARERRWYNSNVVGCHCINDAKEEMSKNGITSESFISFIVLKWFLKE</sequence>
<accession>A0A1X7VHD6</accession>
<dbReference type="AlphaFoldDB" id="A0A1X7VHD6"/>
<reference evidence="1" key="1">
    <citation type="submission" date="2017-05" db="UniProtKB">
        <authorList>
            <consortium name="EnsemblMetazoa"/>
        </authorList>
    </citation>
    <scope>IDENTIFICATION</scope>
</reference>
<proteinExistence type="predicted"/>
<dbReference type="InParanoid" id="A0A1X7VHD6"/>
<protein>
    <submittedName>
        <fullName evidence="1">Uncharacterized protein</fullName>
    </submittedName>
</protein>
<name>A0A1X7VHD6_AMPQE</name>
<evidence type="ECO:0000313" key="1">
    <source>
        <dbReference type="EnsemblMetazoa" id="Aqu2.1.39456_001"/>
    </source>
</evidence>